<feature type="domain" description="ABC transmembrane type-1" evidence="9">
    <location>
        <begin position="73"/>
        <end position="261"/>
    </location>
</feature>
<dbReference type="AlphaFoldDB" id="A0A285NG35"/>
<evidence type="ECO:0000313" key="11">
    <source>
        <dbReference type="Proteomes" id="UP000219439"/>
    </source>
</evidence>
<dbReference type="EMBL" id="OBEL01000001">
    <property type="protein sequence ID" value="SNZ08415.1"/>
    <property type="molecule type" value="Genomic_DNA"/>
</dbReference>
<dbReference type="InterPro" id="IPR035906">
    <property type="entry name" value="MetI-like_sf"/>
</dbReference>
<keyword evidence="3" id="KW-1003">Cell membrane</keyword>
<sequence>MIKLDPSLSKSERISVIATWIAALLVILFLMAPIITIVPLSFTSDSLLSYPIPDWSLRWYEVLFGSEMWMRALWNSLYIAFFATILAMILGTVASVGLTSPNFPFKGAVMGLLLTPMIVPIIITAVASYFFYAKLGLTNTYLGMILAHALLGTPFVVITVTATLLGFDTNQVRAAYSLGCKPIPTFFKIVVPQIQPGIISGGLFAFVTSFDEVIVALFMAGTEQFTLPRQMFAGIRENIDPTIAAVATVMILISLVLLLGVQWVTARSEKLRNKK</sequence>
<keyword evidence="2 8" id="KW-0813">Transport</keyword>
<evidence type="ECO:0000256" key="2">
    <source>
        <dbReference type="ARBA" id="ARBA00022448"/>
    </source>
</evidence>
<keyword evidence="7 8" id="KW-0472">Membrane</keyword>
<organism evidence="10 11">
    <name type="scientific">Cohaesibacter gelatinilyticus</name>
    <dbReference type="NCBI Taxonomy" id="372072"/>
    <lineage>
        <taxon>Bacteria</taxon>
        <taxon>Pseudomonadati</taxon>
        <taxon>Pseudomonadota</taxon>
        <taxon>Alphaproteobacteria</taxon>
        <taxon>Hyphomicrobiales</taxon>
        <taxon>Cohaesibacteraceae</taxon>
    </lineage>
</organism>
<keyword evidence="11" id="KW-1185">Reference proteome</keyword>
<dbReference type="Pfam" id="PF00528">
    <property type="entry name" value="BPD_transp_1"/>
    <property type="match status" value="1"/>
</dbReference>
<feature type="transmembrane region" description="Helical" evidence="8">
    <location>
        <begin position="198"/>
        <end position="222"/>
    </location>
</feature>
<feature type="transmembrane region" description="Helical" evidence="8">
    <location>
        <begin position="144"/>
        <end position="167"/>
    </location>
</feature>
<accession>A0A285NG35</accession>
<dbReference type="Gene3D" id="1.10.3720.10">
    <property type="entry name" value="MetI-like"/>
    <property type="match status" value="1"/>
</dbReference>
<dbReference type="GO" id="GO:0005886">
    <property type="term" value="C:plasma membrane"/>
    <property type="evidence" value="ECO:0007669"/>
    <property type="project" value="UniProtKB-SubCell"/>
</dbReference>
<feature type="transmembrane region" description="Helical" evidence="8">
    <location>
        <begin position="110"/>
        <end position="132"/>
    </location>
</feature>
<dbReference type="PANTHER" id="PTHR43357:SF4">
    <property type="entry name" value="INNER MEMBRANE ABC TRANSPORTER PERMEASE PROTEIN YDCV"/>
    <property type="match status" value="1"/>
</dbReference>
<name>A0A285NG35_9HYPH</name>
<comment type="subcellular location">
    <subcellularLocation>
        <location evidence="1">Cell inner membrane</location>
        <topology evidence="1">Multi-pass membrane protein</topology>
    </subcellularLocation>
    <subcellularLocation>
        <location evidence="8">Cell membrane</location>
        <topology evidence="8">Multi-pass membrane protein</topology>
    </subcellularLocation>
</comment>
<dbReference type="OrthoDB" id="9815533at2"/>
<dbReference type="GO" id="GO:0055085">
    <property type="term" value="P:transmembrane transport"/>
    <property type="evidence" value="ECO:0007669"/>
    <property type="project" value="InterPro"/>
</dbReference>
<evidence type="ECO:0000256" key="7">
    <source>
        <dbReference type="ARBA" id="ARBA00023136"/>
    </source>
</evidence>
<reference evidence="10 11" key="1">
    <citation type="submission" date="2017-09" db="EMBL/GenBank/DDBJ databases">
        <authorList>
            <person name="Ehlers B."/>
            <person name="Leendertz F.H."/>
        </authorList>
    </citation>
    <scope>NUCLEOTIDE SEQUENCE [LARGE SCALE GENOMIC DNA]</scope>
    <source>
        <strain evidence="10 11">DSM 18289</strain>
    </source>
</reference>
<dbReference type="SUPFAM" id="SSF161098">
    <property type="entry name" value="MetI-like"/>
    <property type="match status" value="1"/>
</dbReference>
<feature type="transmembrane region" description="Helical" evidence="8">
    <location>
        <begin position="20"/>
        <end position="42"/>
    </location>
</feature>
<dbReference type="Proteomes" id="UP000219439">
    <property type="component" value="Unassembled WGS sequence"/>
</dbReference>
<evidence type="ECO:0000313" key="10">
    <source>
        <dbReference type="EMBL" id="SNZ08415.1"/>
    </source>
</evidence>
<dbReference type="PROSITE" id="PS50928">
    <property type="entry name" value="ABC_TM1"/>
    <property type="match status" value="1"/>
</dbReference>
<evidence type="ECO:0000256" key="3">
    <source>
        <dbReference type="ARBA" id="ARBA00022475"/>
    </source>
</evidence>
<protein>
    <submittedName>
        <fullName evidence="10">Putative spermidine/putrescine transport system permease protein</fullName>
    </submittedName>
</protein>
<evidence type="ECO:0000256" key="1">
    <source>
        <dbReference type="ARBA" id="ARBA00004429"/>
    </source>
</evidence>
<keyword evidence="4" id="KW-0997">Cell inner membrane</keyword>
<dbReference type="RefSeq" id="WP_097152795.1">
    <property type="nucleotide sequence ID" value="NZ_OBEL01000001.1"/>
</dbReference>
<feature type="transmembrane region" description="Helical" evidence="8">
    <location>
        <begin position="242"/>
        <end position="265"/>
    </location>
</feature>
<comment type="similarity">
    <text evidence="8">Belongs to the binding-protein-dependent transport system permease family.</text>
</comment>
<evidence type="ECO:0000256" key="6">
    <source>
        <dbReference type="ARBA" id="ARBA00022989"/>
    </source>
</evidence>
<keyword evidence="6 8" id="KW-1133">Transmembrane helix</keyword>
<gene>
    <name evidence="10" type="ORF">SAMN06265368_1663</name>
</gene>
<dbReference type="CDD" id="cd06261">
    <property type="entry name" value="TM_PBP2"/>
    <property type="match status" value="1"/>
</dbReference>
<dbReference type="InterPro" id="IPR000515">
    <property type="entry name" value="MetI-like"/>
</dbReference>
<keyword evidence="5 8" id="KW-0812">Transmembrane</keyword>
<evidence type="ECO:0000259" key="9">
    <source>
        <dbReference type="PROSITE" id="PS50928"/>
    </source>
</evidence>
<proteinExistence type="inferred from homology"/>
<evidence type="ECO:0000256" key="8">
    <source>
        <dbReference type="RuleBase" id="RU363032"/>
    </source>
</evidence>
<dbReference type="PANTHER" id="PTHR43357">
    <property type="entry name" value="INNER MEMBRANE ABC TRANSPORTER PERMEASE PROTEIN YDCV"/>
    <property type="match status" value="1"/>
</dbReference>
<evidence type="ECO:0000256" key="5">
    <source>
        <dbReference type="ARBA" id="ARBA00022692"/>
    </source>
</evidence>
<feature type="transmembrane region" description="Helical" evidence="8">
    <location>
        <begin position="77"/>
        <end position="98"/>
    </location>
</feature>
<evidence type="ECO:0000256" key="4">
    <source>
        <dbReference type="ARBA" id="ARBA00022519"/>
    </source>
</evidence>